<evidence type="ECO:0000256" key="4">
    <source>
        <dbReference type="ARBA" id="ARBA00022825"/>
    </source>
</evidence>
<dbReference type="Proteomes" id="UP000518911">
    <property type="component" value="Unassembled WGS sequence"/>
</dbReference>
<dbReference type="PROSITE" id="PS00134">
    <property type="entry name" value="TRYPSIN_HIS"/>
    <property type="match status" value="1"/>
</dbReference>
<dbReference type="PANTHER" id="PTHR24271:SF52">
    <property type="entry name" value="GRANZYME K"/>
    <property type="match status" value="1"/>
</dbReference>
<dbReference type="PROSITE" id="PS50240">
    <property type="entry name" value="TRYPSIN_DOM"/>
    <property type="match status" value="1"/>
</dbReference>
<dbReference type="SUPFAM" id="SSF50494">
    <property type="entry name" value="Trypsin-like serine proteases"/>
    <property type="match status" value="1"/>
</dbReference>
<dbReference type="Gene3D" id="2.40.10.10">
    <property type="entry name" value="Trypsin-like serine proteases"/>
    <property type="match status" value="2"/>
</dbReference>
<dbReference type="AlphaFoldDB" id="A0A7L3WNN5"/>
<evidence type="ECO:0000259" key="8">
    <source>
        <dbReference type="PROSITE" id="PS50240"/>
    </source>
</evidence>
<dbReference type="GO" id="GO:0006508">
    <property type="term" value="P:proteolysis"/>
    <property type="evidence" value="ECO:0007669"/>
    <property type="project" value="UniProtKB-KW"/>
</dbReference>
<organism evidence="9 10">
    <name type="scientific">Atlantisia rogersi</name>
    <name type="common">Inaccessible Island rail</name>
    <dbReference type="NCBI Taxonomy" id="2478892"/>
    <lineage>
        <taxon>Eukaryota</taxon>
        <taxon>Metazoa</taxon>
        <taxon>Chordata</taxon>
        <taxon>Craniata</taxon>
        <taxon>Vertebrata</taxon>
        <taxon>Euteleostomi</taxon>
        <taxon>Archelosauria</taxon>
        <taxon>Archosauria</taxon>
        <taxon>Dinosauria</taxon>
        <taxon>Saurischia</taxon>
        <taxon>Theropoda</taxon>
        <taxon>Coelurosauria</taxon>
        <taxon>Aves</taxon>
        <taxon>Neognathae</taxon>
        <taxon>Neoaves</taxon>
        <taxon>Gruiformes</taxon>
        <taxon>Rallidae</taxon>
        <taxon>Atlantisia</taxon>
    </lineage>
</organism>
<feature type="non-terminal residue" evidence="9">
    <location>
        <position position="1"/>
    </location>
</feature>
<keyword evidence="10" id="KW-1185">Reference proteome</keyword>
<reference evidence="9 10" key="1">
    <citation type="submission" date="2019-09" db="EMBL/GenBank/DDBJ databases">
        <title>Bird 10,000 Genomes (B10K) Project - Family phase.</title>
        <authorList>
            <person name="Zhang G."/>
        </authorList>
    </citation>
    <scope>NUCLEOTIDE SEQUENCE [LARGE SCALE GENOMIC DNA]</scope>
    <source>
        <strain evidence="9">OUT-0055</strain>
        <tissue evidence="9">Blood</tissue>
    </source>
</reference>
<sequence>MTSHLIALLLSLIAVILPLRYGCTDIIGGRVVRPHSWPYIASIQKENSIWCGGALVEEQWVLTAAHCKAEGLRVVLGAHRASRAEKSQQIFKVTKCIPYPEFDPSSKDPSSKENDIMLLKLNDTAEVNKYVKCLPLPDSGEDLKPGTKCKVAGWGLKSSTKPSECLREATLKIVDRKTCQTKYGSYAKITNNMLCALGKTMLSKSDACKGDSGGPLICGKRYSGIVSFGKRCGTRPMVPGVYTRLTKNYIDWIKEVISCHSDK</sequence>
<dbReference type="InterPro" id="IPR033116">
    <property type="entry name" value="TRYPSIN_SER"/>
</dbReference>
<dbReference type="Pfam" id="PF00089">
    <property type="entry name" value="Trypsin"/>
    <property type="match status" value="1"/>
</dbReference>
<dbReference type="GO" id="GO:0004252">
    <property type="term" value="F:serine-type endopeptidase activity"/>
    <property type="evidence" value="ECO:0007669"/>
    <property type="project" value="InterPro"/>
</dbReference>
<evidence type="ECO:0000256" key="1">
    <source>
        <dbReference type="ARBA" id="ARBA00022670"/>
    </source>
</evidence>
<protein>
    <submittedName>
        <fullName evidence="9">GRAA protein</fullName>
    </submittedName>
</protein>
<dbReference type="FunFam" id="2.40.10.10:FF:000120">
    <property type="entry name" value="Putative serine protease"/>
    <property type="match status" value="1"/>
</dbReference>
<evidence type="ECO:0000313" key="9">
    <source>
        <dbReference type="EMBL" id="NXV77691.1"/>
    </source>
</evidence>
<dbReference type="PRINTS" id="PR00722">
    <property type="entry name" value="CHYMOTRYPSIN"/>
</dbReference>
<keyword evidence="2 7" id="KW-0732">Signal</keyword>
<evidence type="ECO:0000256" key="3">
    <source>
        <dbReference type="ARBA" id="ARBA00022801"/>
    </source>
</evidence>
<proteinExistence type="predicted"/>
<feature type="signal peptide" evidence="7">
    <location>
        <begin position="1"/>
        <end position="18"/>
    </location>
</feature>
<evidence type="ECO:0000256" key="7">
    <source>
        <dbReference type="SAM" id="SignalP"/>
    </source>
</evidence>
<dbReference type="InterPro" id="IPR043504">
    <property type="entry name" value="Peptidase_S1_PA_chymotrypsin"/>
</dbReference>
<evidence type="ECO:0000256" key="2">
    <source>
        <dbReference type="ARBA" id="ARBA00022729"/>
    </source>
</evidence>
<dbReference type="InterPro" id="IPR018114">
    <property type="entry name" value="TRYPSIN_HIS"/>
</dbReference>
<keyword evidence="3 6" id="KW-0378">Hydrolase</keyword>
<dbReference type="OrthoDB" id="6755574at2759"/>
<accession>A0A7L3WNN5</accession>
<feature type="non-terminal residue" evidence="9">
    <location>
        <position position="263"/>
    </location>
</feature>
<dbReference type="SMART" id="SM00020">
    <property type="entry name" value="Tryp_SPc"/>
    <property type="match status" value="1"/>
</dbReference>
<dbReference type="CDD" id="cd00190">
    <property type="entry name" value="Tryp_SPc"/>
    <property type="match status" value="1"/>
</dbReference>
<dbReference type="PANTHER" id="PTHR24271">
    <property type="entry name" value="KALLIKREIN-RELATED"/>
    <property type="match status" value="1"/>
</dbReference>
<keyword evidence="1 6" id="KW-0645">Protease</keyword>
<dbReference type="InterPro" id="IPR001254">
    <property type="entry name" value="Trypsin_dom"/>
</dbReference>
<name>A0A7L3WNN5_9GRUI</name>
<dbReference type="EMBL" id="VZUJ01082598">
    <property type="protein sequence ID" value="NXV77691.1"/>
    <property type="molecule type" value="Genomic_DNA"/>
</dbReference>
<feature type="chain" id="PRO_5029720697" evidence="7">
    <location>
        <begin position="19"/>
        <end position="263"/>
    </location>
</feature>
<dbReference type="InterPro" id="IPR001314">
    <property type="entry name" value="Peptidase_S1A"/>
</dbReference>
<keyword evidence="4 6" id="KW-0720">Serine protease</keyword>
<evidence type="ECO:0000256" key="6">
    <source>
        <dbReference type="RuleBase" id="RU363034"/>
    </source>
</evidence>
<feature type="domain" description="Peptidase S1" evidence="8">
    <location>
        <begin position="26"/>
        <end position="258"/>
    </location>
</feature>
<dbReference type="InterPro" id="IPR009003">
    <property type="entry name" value="Peptidase_S1_PA"/>
</dbReference>
<evidence type="ECO:0000256" key="5">
    <source>
        <dbReference type="ARBA" id="ARBA00023157"/>
    </source>
</evidence>
<gene>
    <name evidence="9" type="primary">Gzma_0</name>
    <name evidence="9" type="ORF">ATLROG_R04257</name>
</gene>
<evidence type="ECO:0000313" key="10">
    <source>
        <dbReference type="Proteomes" id="UP000518911"/>
    </source>
</evidence>
<comment type="caution">
    <text evidence="9">The sequence shown here is derived from an EMBL/GenBank/DDBJ whole genome shotgun (WGS) entry which is preliminary data.</text>
</comment>
<keyword evidence="5" id="KW-1015">Disulfide bond</keyword>
<dbReference type="PROSITE" id="PS00135">
    <property type="entry name" value="TRYPSIN_SER"/>
    <property type="match status" value="1"/>
</dbReference>